<feature type="domain" description="G protein gamma" evidence="13">
    <location>
        <begin position="3"/>
        <end position="71"/>
    </location>
</feature>
<comment type="similarity">
    <text evidence="2">Belongs to the G protein gamma family.</text>
</comment>
<comment type="similarity">
    <text evidence="3">Belongs to the EFR3 family.</text>
</comment>
<protein>
    <recommendedName>
        <fullName evidence="5">Guanine nucleotide-binding protein subunit gamma</fullName>
    </recommendedName>
</protein>
<keyword evidence="9" id="KW-0807">Transducer</keyword>
<dbReference type="Pfam" id="PF21072">
    <property type="entry name" value="EFR3"/>
    <property type="match status" value="1"/>
</dbReference>
<evidence type="ECO:0000313" key="16">
    <source>
        <dbReference type="Proteomes" id="UP001143981"/>
    </source>
</evidence>
<dbReference type="Proteomes" id="UP001143981">
    <property type="component" value="Unassembled WGS sequence"/>
</dbReference>
<dbReference type="OrthoDB" id="19232at2759"/>
<dbReference type="GO" id="GO:0072659">
    <property type="term" value="P:protein localization to plasma membrane"/>
    <property type="evidence" value="ECO:0007669"/>
    <property type="project" value="InterPro"/>
</dbReference>
<evidence type="ECO:0000256" key="1">
    <source>
        <dbReference type="ARBA" id="ARBA00004170"/>
    </source>
</evidence>
<keyword evidence="7" id="KW-0472">Membrane</keyword>
<dbReference type="EMBL" id="JANBOI010000161">
    <property type="protein sequence ID" value="KAJ1733159.1"/>
    <property type="molecule type" value="Genomic_DNA"/>
</dbReference>
<name>A0A9W8CX25_9FUNG</name>
<keyword evidence="6" id="KW-0488">Methylation</keyword>
<evidence type="ECO:0000256" key="9">
    <source>
        <dbReference type="ARBA" id="ARBA00023224"/>
    </source>
</evidence>
<evidence type="ECO:0000259" key="14">
    <source>
        <dbReference type="SMART" id="SM01224"/>
    </source>
</evidence>
<dbReference type="FunFam" id="4.10.260.10:FF:000003">
    <property type="entry name" value="G-protein complex gamma subunit Ste18/GpgA"/>
    <property type="match status" value="1"/>
</dbReference>
<evidence type="ECO:0000256" key="12">
    <source>
        <dbReference type="SAM" id="MobiDB-lite"/>
    </source>
</evidence>
<keyword evidence="16" id="KW-1185">Reference proteome</keyword>
<dbReference type="Pfam" id="PF00631">
    <property type="entry name" value="G-gamma"/>
    <property type="match status" value="1"/>
</dbReference>
<evidence type="ECO:0000256" key="6">
    <source>
        <dbReference type="ARBA" id="ARBA00022481"/>
    </source>
</evidence>
<reference evidence="15" key="1">
    <citation type="submission" date="2022-07" db="EMBL/GenBank/DDBJ databases">
        <title>Phylogenomic reconstructions and comparative analyses of Kickxellomycotina fungi.</title>
        <authorList>
            <person name="Reynolds N.K."/>
            <person name="Stajich J.E."/>
            <person name="Barry K."/>
            <person name="Grigoriev I.V."/>
            <person name="Crous P."/>
            <person name="Smith M.E."/>
        </authorList>
    </citation>
    <scope>NUCLEOTIDE SEQUENCE</scope>
    <source>
        <strain evidence="15">BCRC 34381</strain>
    </source>
</reference>
<dbReference type="PANTHER" id="PTHR47766:SF1">
    <property type="entry name" value="PROTEIN EFR3"/>
    <property type="match status" value="1"/>
</dbReference>
<dbReference type="InterPro" id="IPR049150">
    <property type="entry name" value="EFR3_HEAT-like_rpt"/>
</dbReference>
<gene>
    <name evidence="15" type="primary">EFR3</name>
    <name evidence="15" type="ORF">LPJ61_001693</name>
</gene>
<dbReference type="InterPro" id="IPR039786">
    <property type="entry name" value="EFR3"/>
</dbReference>
<feature type="domain" description="G protein gamma" evidence="14">
    <location>
        <begin position="2"/>
        <end position="71"/>
    </location>
</feature>
<feature type="region of interest" description="Disordered" evidence="12">
    <location>
        <begin position="476"/>
        <end position="495"/>
    </location>
</feature>
<dbReference type="GO" id="GO:0007186">
    <property type="term" value="P:G protein-coupled receptor signaling pathway"/>
    <property type="evidence" value="ECO:0007669"/>
    <property type="project" value="InterPro"/>
</dbReference>
<evidence type="ECO:0000256" key="4">
    <source>
        <dbReference type="ARBA" id="ARBA00011581"/>
    </source>
</evidence>
<comment type="subunit">
    <text evidence="4">G proteins are composed of 3 units, alpha, beta and gamma.</text>
</comment>
<evidence type="ECO:0000256" key="3">
    <source>
        <dbReference type="ARBA" id="ARBA00010216"/>
    </source>
</evidence>
<dbReference type="SMART" id="SM00224">
    <property type="entry name" value="GGL"/>
    <property type="match status" value="1"/>
</dbReference>
<evidence type="ECO:0000256" key="7">
    <source>
        <dbReference type="ARBA" id="ARBA00023136"/>
    </source>
</evidence>
<keyword evidence="11" id="KW-0636">Prenylation</keyword>
<sequence length="957" mass="99937">MSEHKLRKIVELNGRLKEQLELPRIPVSQASDSLIAYMSNTKDYLLPSVWGPPPHDPFASPTSGGCGCSVMHYVKHASLVERCFPAERAGDAAPNSNELSYLVYYAQSKPAKLTKVGAHLSRRIAKDAQRHRRADVLVGLLVFDALLDACGRDLNFFAGDVLGSIDAALATGDPELIPAATRTFARFCRCHSGAILAIDTALCSLYARLARTFAAYTQPGADAVRAGLGLCALQAIAESRATYASDYGDELPLVVGAVIARIAAAPASASAPGPEPGLEPAALSVAEEQVAAIITQAGAVPPTDAQLGDWAWRCIETLVRRSHGQHSRVIVAEIFRQLDHGLAWRPVSLCVRIVATAVAQLQPHDQNMVIVETLAFLTNGAFSSPLYLRTLSHDALPPPDALPSSDGEREREPSAAARRRTCLIRILERLFCKPHVLVGVSVMEALSVLVAVLLESAAGESPARPDQAMFAAALRAASGPDDGASPGGEPPADGMTDDYHLLAAISGLARHQYYAGQLPDMAGFLVSQMTLGAERGAERRATRRLVWQLQALYAVLRASQAGPPAAGTLPLDTLAPLFTLLLHENPDCRLMAADCIAEALRRAQPAVSRTDLVRAIYGKLGAVLRDTHESPMARQPAGYAGAASILCALHGVLEPAGPAHTLALVRDFAPERATGAWATFLATVWADAARRRRNSSLGSLVTAVAADARDQGLWEDAIEGAAQRRVRVAEIGSQPTAAGHRPSAAAAVDTLVERLGSGSIAELLGLEAAAPTSLDADAAAMDRVLGDAGGPGIDAVSPPTAADQVKDTRARVSVDWEVQVQRDSGAAAHVSVDRLRAALRSGLVVHAGVRSPAAAAAASPSAGHSRDVLGTVAQNGMTSDSDSCGDVGALGSGGEGVWPRHRSPGALHPPVPDEVRALLDSIGGDGSGGSTGPAPRSEGAHSSSPRVDVQVGPSTAM</sequence>
<evidence type="ECO:0000313" key="15">
    <source>
        <dbReference type="EMBL" id="KAJ1733159.1"/>
    </source>
</evidence>
<dbReference type="InterPro" id="IPR015898">
    <property type="entry name" value="G-protein_gamma-like_dom"/>
</dbReference>
<evidence type="ECO:0000256" key="2">
    <source>
        <dbReference type="ARBA" id="ARBA00007431"/>
    </source>
</evidence>
<dbReference type="GO" id="GO:0016020">
    <property type="term" value="C:membrane"/>
    <property type="evidence" value="ECO:0007669"/>
    <property type="project" value="UniProtKB-SubCell"/>
</dbReference>
<dbReference type="SUPFAM" id="SSF48670">
    <property type="entry name" value="Transducin (heterotrimeric G protein), gamma chain"/>
    <property type="match status" value="1"/>
</dbReference>
<feature type="region of interest" description="Disordered" evidence="12">
    <location>
        <begin position="874"/>
        <end position="957"/>
    </location>
</feature>
<evidence type="ECO:0000256" key="8">
    <source>
        <dbReference type="ARBA" id="ARBA00023139"/>
    </source>
</evidence>
<dbReference type="InterPro" id="IPR036284">
    <property type="entry name" value="GGL_sf"/>
</dbReference>
<dbReference type="SMART" id="SM01224">
    <property type="entry name" value="G_gamma"/>
    <property type="match status" value="1"/>
</dbReference>
<comment type="caution">
    <text evidence="15">The sequence shown here is derived from an EMBL/GenBank/DDBJ whole genome shotgun (WGS) entry which is preliminary data.</text>
</comment>
<accession>A0A9W8CX25</accession>
<keyword evidence="10" id="KW-0449">Lipoprotein</keyword>
<keyword evidence="8" id="KW-0564">Palmitate</keyword>
<evidence type="ECO:0000256" key="10">
    <source>
        <dbReference type="ARBA" id="ARBA00023288"/>
    </source>
</evidence>
<evidence type="ECO:0000256" key="5">
    <source>
        <dbReference type="ARBA" id="ARBA00016111"/>
    </source>
</evidence>
<evidence type="ECO:0000259" key="13">
    <source>
        <dbReference type="SMART" id="SM00224"/>
    </source>
</evidence>
<comment type="subcellular location">
    <subcellularLocation>
        <location evidence="1">Membrane</location>
        <topology evidence="1">Peripheral membrane protein</topology>
    </subcellularLocation>
</comment>
<dbReference type="Gene3D" id="4.10.260.10">
    <property type="entry name" value="Transducin (heterotrimeric G protein), gamma chain"/>
    <property type="match status" value="1"/>
</dbReference>
<evidence type="ECO:0000256" key="11">
    <source>
        <dbReference type="ARBA" id="ARBA00023289"/>
    </source>
</evidence>
<proteinExistence type="inferred from homology"/>
<dbReference type="AlphaFoldDB" id="A0A9W8CX25"/>
<organism evidence="15 16">
    <name type="scientific">Coemansia biformis</name>
    <dbReference type="NCBI Taxonomy" id="1286918"/>
    <lineage>
        <taxon>Eukaryota</taxon>
        <taxon>Fungi</taxon>
        <taxon>Fungi incertae sedis</taxon>
        <taxon>Zoopagomycota</taxon>
        <taxon>Kickxellomycotina</taxon>
        <taxon>Kickxellomycetes</taxon>
        <taxon>Kickxellales</taxon>
        <taxon>Kickxellaceae</taxon>
        <taxon>Coemansia</taxon>
    </lineage>
</organism>
<dbReference type="PANTHER" id="PTHR47766">
    <property type="entry name" value="PROTEIN EFR3"/>
    <property type="match status" value="1"/>
</dbReference>